<protein>
    <submittedName>
        <fullName evidence="3">GCN5-like N-acetyltransferase</fullName>
    </submittedName>
</protein>
<dbReference type="RefSeq" id="WP_007699420.1">
    <property type="nucleotide sequence ID" value="NZ_AOIQ01000010.1"/>
</dbReference>
<dbReference type="SUPFAM" id="SSF55729">
    <property type="entry name" value="Acyl-CoA N-acyltransferases (Nat)"/>
    <property type="match status" value="1"/>
</dbReference>
<feature type="compositionally biased region" description="Basic and acidic residues" evidence="1">
    <location>
        <begin position="1"/>
        <end position="11"/>
    </location>
</feature>
<accession>M0BMD1</accession>
<reference evidence="3 4" key="1">
    <citation type="journal article" date="2014" name="PLoS Genet.">
        <title>Phylogenetically driven sequencing of extremely halophilic archaea reveals strategies for static and dynamic osmo-response.</title>
        <authorList>
            <person name="Becker E.A."/>
            <person name="Seitzer P.M."/>
            <person name="Tritt A."/>
            <person name="Larsen D."/>
            <person name="Krusor M."/>
            <person name="Yao A.I."/>
            <person name="Wu D."/>
            <person name="Madern D."/>
            <person name="Eisen J.A."/>
            <person name="Darling A.E."/>
            <person name="Facciotti M.T."/>
        </authorList>
    </citation>
    <scope>NUCLEOTIDE SEQUENCE [LARGE SCALE GENOMIC DNA]</scope>
    <source>
        <strain evidence="3 4">JCM 14624</strain>
    </source>
</reference>
<organism evidence="3 4">
    <name type="scientific">Halovivax asiaticus JCM 14624</name>
    <dbReference type="NCBI Taxonomy" id="1227490"/>
    <lineage>
        <taxon>Archaea</taxon>
        <taxon>Methanobacteriati</taxon>
        <taxon>Methanobacteriota</taxon>
        <taxon>Stenosarchaea group</taxon>
        <taxon>Halobacteria</taxon>
        <taxon>Halobacteriales</taxon>
        <taxon>Natrialbaceae</taxon>
        <taxon>Halovivax</taxon>
    </lineage>
</organism>
<dbReference type="InterPro" id="IPR050276">
    <property type="entry name" value="MshD_Acetyltransferase"/>
</dbReference>
<dbReference type="EMBL" id="AOIQ01000010">
    <property type="protein sequence ID" value="ELZ12000.1"/>
    <property type="molecule type" value="Genomic_DNA"/>
</dbReference>
<name>M0BMD1_9EURY</name>
<keyword evidence="3" id="KW-0808">Transferase</keyword>
<dbReference type="CDD" id="cd04301">
    <property type="entry name" value="NAT_SF"/>
    <property type="match status" value="1"/>
</dbReference>
<feature type="domain" description="N-acetyltransferase" evidence="2">
    <location>
        <begin position="85"/>
        <end position="234"/>
    </location>
</feature>
<dbReference type="GO" id="GO:0008999">
    <property type="term" value="F:protein-N-terminal-alanine acetyltransferase activity"/>
    <property type="evidence" value="ECO:0007669"/>
    <property type="project" value="TreeGrafter"/>
</dbReference>
<evidence type="ECO:0000259" key="2">
    <source>
        <dbReference type="PROSITE" id="PS51186"/>
    </source>
</evidence>
<dbReference type="PANTHER" id="PTHR43617">
    <property type="entry name" value="L-AMINO ACID N-ACETYLTRANSFERASE"/>
    <property type="match status" value="1"/>
</dbReference>
<feature type="region of interest" description="Disordered" evidence="1">
    <location>
        <begin position="1"/>
        <end position="29"/>
    </location>
</feature>
<dbReference type="STRING" id="1227490.C479_06127"/>
<comment type="caution">
    <text evidence="3">The sequence shown here is derived from an EMBL/GenBank/DDBJ whole genome shotgun (WGS) entry which is preliminary data.</text>
</comment>
<dbReference type="Pfam" id="PF00583">
    <property type="entry name" value="Acetyltransf_1"/>
    <property type="match status" value="1"/>
</dbReference>
<dbReference type="AlphaFoldDB" id="M0BMD1"/>
<dbReference type="PROSITE" id="PS51186">
    <property type="entry name" value="GNAT"/>
    <property type="match status" value="1"/>
</dbReference>
<dbReference type="PANTHER" id="PTHR43617:SF20">
    <property type="entry name" value="N-ALPHA-ACETYLTRANSFERASE RIMI"/>
    <property type="match status" value="1"/>
</dbReference>
<dbReference type="Proteomes" id="UP000011560">
    <property type="component" value="Unassembled WGS sequence"/>
</dbReference>
<sequence length="236" mass="25413">MNVERSRRYPDEPAGPFPTPPATHTDAEGRDLAIERVATDGAVHDSLTRMYDRFNPADRAQGIPPTGEAQIRDWLDPLIDTGVNVAVRPLEPTASAGQATPDASTLDADVDRNDDAGADRNIDADADATSADAGSIEYVGHAVLVPDTDESDALDEPGRYEWELAIFVLQEYQGAGVGTALLEHLLGEAAAVGIEHVWLTVERWNSPAISLYESTGFESVGTERFDIEMSIQLDPA</sequence>
<feature type="region of interest" description="Disordered" evidence="1">
    <location>
        <begin position="91"/>
        <end position="129"/>
    </location>
</feature>
<dbReference type="OrthoDB" id="51421at2157"/>
<evidence type="ECO:0000256" key="1">
    <source>
        <dbReference type="SAM" id="MobiDB-lite"/>
    </source>
</evidence>
<evidence type="ECO:0000313" key="3">
    <source>
        <dbReference type="EMBL" id="ELZ12000.1"/>
    </source>
</evidence>
<feature type="compositionally biased region" description="Basic and acidic residues" evidence="1">
    <location>
        <begin position="109"/>
        <end position="123"/>
    </location>
</feature>
<gene>
    <name evidence="3" type="ORF">C479_06127</name>
</gene>
<dbReference type="InterPro" id="IPR000182">
    <property type="entry name" value="GNAT_dom"/>
</dbReference>
<dbReference type="Gene3D" id="3.40.630.30">
    <property type="match status" value="1"/>
</dbReference>
<proteinExistence type="predicted"/>
<evidence type="ECO:0000313" key="4">
    <source>
        <dbReference type="Proteomes" id="UP000011560"/>
    </source>
</evidence>
<dbReference type="InterPro" id="IPR016181">
    <property type="entry name" value="Acyl_CoA_acyltransferase"/>
</dbReference>
<keyword evidence="4" id="KW-1185">Reference proteome</keyword>
<dbReference type="PATRIC" id="fig|1227490.4.peg.1243"/>